<sequence length="122" mass="13943">MKKIIMISYILTTMLVVLTLSACSNDKKLNLSSNTAKEVEQIGNIISVERYENVKAIYKNEIDDDFILITIDGQDKTLGMKGDFDLKEYVEGEPIKISYEITTKQVVDGFIKRPYITRIDKN</sequence>
<reference evidence="1 2" key="1">
    <citation type="submission" date="2020-02" db="EMBL/GenBank/DDBJ databases">
        <authorList>
            <person name="Gao J."/>
            <person name="Sun J."/>
        </authorList>
    </citation>
    <scope>NUCLEOTIDE SEQUENCE [LARGE SCALE GENOMIC DNA]</scope>
    <source>
        <strain evidence="1 2">7124</strain>
    </source>
</reference>
<protein>
    <recommendedName>
        <fullName evidence="3">DUF3221 domain-containing protein</fullName>
    </recommendedName>
</protein>
<dbReference type="EMBL" id="JAAKGU010000006">
    <property type="protein sequence ID" value="NGM83782.1"/>
    <property type="molecule type" value="Genomic_DNA"/>
</dbReference>
<dbReference type="PROSITE" id="PS51257">
    <property type="entry name" value="PROKAR_LIPOPROTEIN"/>
    <property type="match status" value="1"/>
</dbReference>
<keyword evidence="2" id="KW-1185">Reference proteome</keyword>
<evidence type="ECO:0000313" key="2">
    <source>
        <dbReference type="Proteomes" id="UP000480151"/>
    </source>
</evidence>
<dbReference type="RefSeq" id="WP_025336270.1">
    <property type="nucleotide sequence ID" value="NZ_JAAKGU010000006.1"/>
</dbReference>
<organism evidence="1 2">
    <name type="scientific">Paenibacillus apii</name>
    <dbReference type="NCBI Taxonomy" id="1850370"/>
    <lineage>
        <taxon>Bacteria</taxon>
        <taxon>Bacillati</taxon>
        <taxon>Bacillota</taxon>
        <taxon>Bacilli</taxon>
        <taxon>Bacillales</taxon>
        <taxon>Paenibacillaceae</taxon>
        <taxon>Paenibacillus</taxon>
    </lineage>
</organism>
<evidence type="ECO:0000313" key="1">
    <source>
        <dbReference type="EMBL" id="NGM83782.1"/>
    </source>
</evidence>
<evidence type="ECO:0008006" key="3">
    <source>
        <dbReference type="Google" id="ProtNLM"/>
    </source>
</evidence>
<dbReference type="AlphaFoldDB" id="A0A6M1PNE9"/>
<gene>
    <name evidence="1" type="ORF">G5B47_15275</name>
</gene>
<proteinExistence type="predicted"/>
<comment type="caution">
    <text evidence="1">The sequence shown here is derived from an EMBL/GenBank/DDBJ whole genome shotgun (WGS) entry which is preliminary data.</text>
</comment>
<accession>A0A6M1PNE9</accession>
<dbReference type="Proteomes" id="UP000480151">
    <property type="component" value="Unassembled WGS sequence"/>
</dbReference>
<name>A0A6M1PNE9_9BACL</name>